<dbReference type="PANTHER" id="PTHR43420">
    <property type="entry name" value="ACETYLTRANSFERASE"/>
    <property type="match status" value="1"/>
</dbReference>
<evidence type="ECO:0000259" key="7">
    <source>
        <dbReference type="PROSITE" id="PS51186"/>
    </source>
</evidence>
<feature type="domain" description="N-acetyltransferase" evidence="7">
    <location>
        <begin position="1"/>
        <end position="143"/>
    </location>
</feature>
<feature type="active site" description="Proton donor" evidence="5">
    <location>
        <position position="111"/>
    </location>
</feature>
<dbReference type="GO" id="GO:0008999">
    <property type="term" value="F:protein-N-terminal-alanine acetyltransferase activity"/>
    <property type="evidence" value="ECO:0007669"/>
    <property type="project" value="UniProtKB-UniRule"/>
</dbReference>
<feature type="binding site" evidence="5">
    <location>
        <position position="104"/>
    </location>
    <ligand>
        <name>acetyl-CoA</name>
        <dbReference type="ChEBI" id="CHEBI:57288"/>
    </ligand>
</feature>
<evidence type="ECO:0000256" key="4">
    <source>
        <dbReference type="ARBA" id="ARBA00023315"/>
    </source>
</evidence>
<reference evidence="8 9" key="1">
    <citation type="submission" date="2015-05" db="EMBL/GenBank/DDBJ databases">
        <authorList>
            <person name="Tang B."/>
            <person name="Yu Y."/>
        </authorList>
    </citation>
    <scope>NUCLEOTIDE SEQUENCE [LARGE SCALE GENOMIC DNA]</scope>
    <source>
        <strain evidence="8 9">DSM 7029</strain>
    </source>
</reference>
<keyword evidence="9" id="KW-1185">Reference proteome</keyword>
<dbReference type="EMBL" id="CP011371">
    <property type="protein sequence ID" value="AKJ27613.1"/>
    <property type="molecule type" value="Genomic_DNA"/>
</dbReference>
<dbReference type="GO" id="GO:0005737">
    <property type="term" value="C:cytoplasm"/>
    <property type="evidence" value="ECO:0007669"/>
    <property type="project" value="UniProtKB-SubCell"/>
</dbReference>
<dbReference type="Proteomes" id="UP000035352">
    <property type="component" value="Chromosome"/>
</dbReference>
<evidence type="ECO:0000256" key="3">
    <source>
        <dbReference type="ARBA" id="ARBA00022679"/>
    </source>
</evidence>
<comment type="subcellular location">
    <subcellularLocation>
        <location evidence="5 6">Cytoplasm</location>
    </subcellularLocation>
</comment>
<dbReference type="PATRIC" id="fig|413882.6.peg.977"/>
<dbReference type="STRING" id="413882.AAW51_0922"/>
<evidence type="ECO:0000256" key="5">
    <source>
        <dbReference type="HAMAP-Rule" id="MF_02210"/>
    </source>
</evidence>
<dbReference type="PANTHER" id="PTHR43420:SF12">
    <property type="entry name" value="N-ACETYLTRANSFERASE DOMAIN-CONTAINING PROTEIN"/>
    <property type="match status" value="1"/>
</dbReference>
<keyword evidence="2 5" id="KW-0963">Cytoplasm</keyword>
<evidence type="ECO:0000256" key="1">
    <source>
        <dbReference type="ARBA" id="ARBA00005395"/>
    </source>
</evidence>
<evidence type="ECO:0000313" key="9">
    <source>
        <dbReference type="Proteomes" id="UP000035352"/>
    </source>
</evidence>
<comment type="similarity">
    <text evidence="1 5 6">Belongs to the acetyltransferase family. RimI subfamily.</text>
</comment>
<dbReference type="SUPFAM" id="SSF55729">
    <property type="entry name" value="Acyl-CoA N-acyltransferases (Nat)"/>
    <property type="match status" value="1"/>
</dbReference>
<dbReference type="OrthoDB" id="9796919at2"/>
<comment type="function">
    <text evidence="5 6">Acetylates the N-terminal alanine of ribosomal protein bS18.</text>
</comment>
<name>A0A0G3BI03_9BURK</name>
<dbReference type="CDD" id="cd04301">
    <property type="entry name" value="NAT_SF"/>
    <property type="match status" value="1"/>
</dbReference>
<dbReference type="Gene3D" id="3.40.630.30">
    <property type="match status" value="1"/>
</dbReference>
<dbReference type="HAMAP" id="MF_02210">
    <property type="entry name" value="RimI"/>
    <property type="match status" value="1"/>
</dbReference>
<dbReference type="NCBIfam" id="TIGR01575">
    <property type="entry name" value="rimI"/>
    <property type="match status" value="1"/>
</dbReference>
<evidence type="ECO:0000256" key="2">
    <source>
        <dbReference type="ARBA" id="ARBA00022490"/>
    </source>
</evidence>
<comment type="catalytic activity">
    <reaction evidence="5 6">
        <text>N-terminal L-alanyl-[ribosomal protein bS18] + acetyl-CoA = N-terminal N(alpha)-acetyl-L-alanyl-[ribosomal protein bS18] + CoA + H(+)</text>
        <dbReference type="Rhea" id="RHEA:43756"/>
        <dbReference type="Rhea" id="RHEA-COMP:10676"/>
        <dbReference type="Rhea" id="RHEA-COMP:10677"/>
        <dbReference type="ChEBI" id="CHEBI:15378"/>
        <dbReference type="ChEBI" id="CHEBI:57287"/>
        <dbReference type="ChEBI" id="CHEBI:57288"/>
        <dbReference type="ChEBI" id="CHEBI:64718"/>
        <dbReference type="ChEBI" id="CHEBI:83683"/>
        <dbReference type="EC" id="2.3.1.266"/>
    </reaction>
</comment>
<organism evidence="8 9">
    <name type="scientific">Caldimonas brevitalea</name>
    <dbReference type="NCBI Taxonomy" id="413882"/>
    <lineage>
        <taxon>Bacteria</taxon>
        <taxon>Pseudomonadati</taxon>
        <taxon>Pseudomonadota</taxon>
        <taxon>Betaproteobacteria</taxon>
        <taxon>Burkholderiales</taxon>
        <taxon>Sphaerotilaceae</taxon>
        <taxon>Caldimonas</taxon>
    </lineage>
</organism>
<keyword evidence="3 5" id="KW-0808">Transferase</keyword>
<dbReference type="InterPro" id="IPR000182">
    <property type="entry name" value="GNAT_dom"/>
</dbReference>
<evidence type="ECO:0000256" key="6">
    <source>
        <dbReference type="RuleBase" id="RU363094"/>
    </source>
</evidence>
<dbReference type="Pfam" id="PF00583">
    <property type="entry name" value="Acetyltransf_1"/>
    <property type="match status" value="1"/>
</dbReference>
<proteinExistence type="inferred from homology"/>
<dbReference type="InterPro" id="IPR006464">
    <property type="entry name" value="AcTrfase_RimI/Ard1"/>
</dbReference>
<dbReference type="InterPro" id="IPR016181">
    <property type="entry name" value="Acyl_CoA_acyltransferase"/>
</dbReference>
<dbReference type="KEGG" id="pbh:AAW51_0922"/>
<accession>A0A0G3BI03</accession>
<gene>
    <name evidence="5 8" type="primary">rimI</name>
    <name evidence="8" type="ORF">AAW51_0922</name>
</gene>
<dbReference type="RefSeq" id="WP_083438082.1">
    <property type="nucleotide sequence ID" value="NZ_CP011371.1"/>
</dbReference>
<dbReference type="InterPro" id="IPR050680">
    <property type="entry name" value="YpeA/RimI_acetyltransf"/>
</dbReference>
<dbReference type="AlphaFoldDB" id="A0A0G3BI03"/>
<dbReference type="EC" id="2.3.1.266" evidence="5 6"/>
<dbReference type="InterPro" id="IPR043690">
    <property type="entry name" value="RimI"/>
</dbReference>
<comment type="caution">
    <text evidence="5">Lacks conserved residue(s) required for the propagation of feature annotation.</text>
</comment>
<feature type="active site" description="Proton acceptor" evidence="5">
    <location>
        <position position="99"/>
    </location>
</feature>
<protein>
    <recommendedName>
        <fullName evidence="5 6">[Ribosomal protein bS18]-alanine N-acetyltransferase</fullName>
        <ecNumber evidence="5 6">2.3.1.266</ecNumber>
    </recommendedName>
</protein>
<sequence length="143" mass="16087">MTVASLREVLPVEQAAYEFPWTRGNFIDSLHAGYDAQLLMRDDGTLIGYFVAMAGVDEMHLLNLTVTPSFQRQGHALRLLDALCDLARSERGAHQLWLEVRVSNLRARAVYDRYGFRSVGLRRGYYPAAAGRREDAIVMSLGL</sequence>
<keyword evidence="4 5" id="KW-0012">Acyltransferase</keyword>
<dbReference type="PROSITE" id="PS51186">
    <property type="entry name" value="GNAT"/>
    <property type="match status" value="1"/>
</dbReference>
<evidence type="ECO:0000313" key="8">
    <source>
        <dbReference type="EMBL" id="AKJ27613.1"/>
    </source>
</evidence>